<evidence type="ECO:0000256" key="2">
    <source>
        <dbReference type="ARBA" id="ARBA00022692"/>
    </source>
</evidence>
<feature type="transmembrane region" description="Helical" evidence="7">
    <location>
        <begin position="53"/>
        <end position="70"/>
    </location>
</feature>
<protein>
    <submittedName>
        <fullName evidence="10">ABC transporter ATP-binding protein</fullName>
    </submittedName>
</protein>
<gene>
    <name evidence="10" type="ORF">WMO66_00540</name>
</gene>
<dbReference type="GO" id="GO:0005524">
    <property type="term" value="F:ATP binding"/>
    <property type="evidence" value="ECO:0007669"/>
    <property type="project" value="UniProtKB-KW"/>
</dbReference>
<feature type="transmembrane region" description="Helical" evidence="7">
    <location>
        <begin position="265"/>
        <end position="288"/>
    </location>
</feature>
<dbReference type="InterPro" id="IPR017871">
    <property type="entry name" value="ABC_transporter-like_CS"/>
</dbReference>
<dbReference type="PROSITE" id="PS00211">
    <property type="entry name" value="ABC_TRANSPORTER_1"/>
    <property type="match status" value="1"/>
</dbReference>
<dbReference type="PANTHER" id="PTHR43394">
    <property type="entry name" value="ATP-DEPENDENT PERMEASE MDL1, MITOCHONDRIAL"/>
    <property type="match status" value="1"/>
</dbReference>
<evidence type="ECO:0000256" key="1">
    <source>
        <dbReference type="ARBA" id="ARBA00004651"/>
    </source>
</evidence>
<feature type="transmembrane region" description="Helical" evidence="7">
    <location>
        <begin position="146"/>
        <end position="169"/>
    </location>
</feature>
<dbReference type="SMART" id="SM00382">
    <property type="entry name" value="AAA"/>
    <property type="match status" value="1"/>
</dbReference>
<keyword evidence="11" id="KW-1185">Reference proteome</keyword>
<dbReference type="RefSeq" id="WP_349134454.1">
    <property type="nucleotide sequence ID" value="NZ_JBBMFF010000046.1"/>
</dbReference>
<keyword evidence="6 7" id="KW-0472">Membrane</keyword>
<dbReference type="InterPro" id="IPR036640">
    <property type="entry name" value="ABC1_TM_sf"/>
</dbReference>
<dbReference type="Proteomes" id="UP001491552">
    <property type="component" value="Unassembled WGS sequence"/>
</dbReference>
<dbReference type="Pfam" id="PF00005">
    <property type="entry name" value="ABC_tran"/>
    <property type="match status" value="1"/>
</dbReference>
<evidence type="ECO:0000256" key="5">
    <source>
        <dbReference type="ARBA" id="ARBA00022989"/>
    </source>
</evidence>
<keyword evidence="4 10" id="KW-0067">ATP-binding</keyword>
<evidence type="ECO:0000259" key="9">
    <source>
        <dbReference type="PROSITE" id="PS50929"/>
    </source>
</evidence>
<evidence type="ECO:0000256" key="4">
    <source>
        <dbReference type="ARBA" id="ARBA00022840"/>
    </source>
</evidence>
<dbReference type="InterPro" id="IPR003439">
    <property type="entry name" value="ABC_transporter-like_ATP-bd"/>
</dbReference>
<evidence type="ECO:0000256" key="7">
    <source>
        <dbReference type="SAM" id="Phobius"/>
    </source>
</evidence>
<keyword evidence="5 7" id="KW-1133">Transmembrane helix</keyword>
<organism evidence="10 11">
    <name type="scientific">Faecousia intestinalis</name>
    <dbReference type="NCBI Taxonomy" id="3133167"/>
    <lineage>
        <taxon>Bacteria</taxon>
        <taxon>Bacillati</taxon>
        <taxon>Bacillota</taxon>
        <taxon>Clostridia</taxon>
        <taxon>Eubacteriales</taxon>
        <taxon>Oscillospiraceae</taxon>
        <taxon>Faecousia</taxon>
    </lineage>
</organism>
<accession>A0ABV1G2V9</accession>
<dbReference type="CDD" id="cd03228">
    <property type="entry name" value="ABCC_MRP_Like"/>
    <property type="match status" value="1"/>
</dbReference>
<dbReference type="InterPro" id="IPR027417">
    <property type="entry name" value="P-loop_NTPase"/>
</dbReference>
<feature type="transmembrane region" description="Helical" evidence="7">
    <location>
        <begin position="233"/>
        <end position="259"/>
    </location>
</feature>
<comment type="subcellular location">
    <subcellularLocation>
        <location evidence="1">Cell membrane</location>
        <topology evidence="1">Multi-pass membrane protein</topology>
    </subcellularLocation>
</comment>
<dbReference type="SUPFAM" id="SSF52540">
    <property type="entry name" value="P-loop containing nucleoside triphosphate hydrolases"/>
    <property type="match status" value="1"/>
</dbReference>
<sequence>MKKTLSLLDKNKRFFLLTLLVSIVYSAISVAIPTISGRLITSVVADSANRTRLLCIFLLISLFQLCFAELDEYMGNTLKIRQKKQMRRNAFHAFSAQDSAKREDISAFVSFVNNDIPSVAEQYVLGTIDMIKCMSILAFSALSLLYIHWVLALVIVGVSLLIVALPNTMRKRGGAARKRYSGALANYNTTLRSILDGLRLVKAYRCRKYAAESVDSADDGIARSEMTLLKYQLVTQGITTALQVAKTVLILLIGLYLISKKEIDVGSLVAVIQLAEVISAPIEVLAYLRHGRNEVLPILAQYQSMIGRKPEGDDRRTACAGALEQLAVDHLSYRAEELAILKDVCARFTAGRKYLITGESGSGKSTLLRLIAQIGDLQYGGRILYNGHEIRTIPYGAYYESICPVFQEPYLFYATLEDNICVGRPIPRDIYLDVIRKLNLEYLLDRYHGQELTPERMETLSGGERQRVALARAMVGRPSVYLLDEVTSALDQANAELVERLLLEEPSMVLHICHKPNPALRDRYDGIYELSDGVLTPVNP</sequence>
<dbReference type="InterPro" id="IPR011527">
    <property type="entry name" value="ABC1_TM_dom"/>
</dbReference>
<dbReference type="Pfam" id="PF00664">
    <property type="entry name" value="ABC_membrane"/>
    <property type="match status" value="1"/>
</dbReference>
<reference evidence="10 11" key="1">
    <citation type="submission" date="2024-03" db="EMBL/GenBank/DDBJ databases">
        <title>Human intestinal bacterial collection.</title>
        <authorList>
            <person name="Pauvert C."/>
            <person name="Hitch T.C.A."/>
            <person name="Clavel T."/>
        </authorList>
    </citation>
    <scope>NUCLEOTIDE SEQUENCE [LARGE SCALE GENOMIC DNA]</scope>
    <source>
        <strain evidence="10 11">CLA-AA-H192</strain>
    </source>
</reference>
<dbReference type="PROSITE" id="PS50929">
    <property type="entry name" value="ABC_TM1F"/>
    <property type="match status" value="1"/>
</dbReference>
<evidence type="ECO:0000256" key="6">
    <source>
        <dbReference type="ARBA" id="ARBA00023136"/>
    </source>
</evidence>
<dbReference type="Gene3D" id="3.40.50.300">
    <property type="entry name" value="P-loop containing nucleotide triphosphate hydrolases"/>
    <property type="match status" value="1"/>
</dbReference>
<dbReference type="PANTHER" id="PTHR43394:SF1">
    <property type="entry name" value="ATP-BINDING CASSETTE SUB-FAMILY B MEMBER 10, MITOCHONDRIAL"/>
    <property type="match status" value="1"/>
</dbReference>
<dbReference type="SUPFAM" id="SSF90123">
    <property type="entry name" value="ABC transporter transmembrane region"/>
    <property type="match status" value="1"/>
</dbReference>
<feature type="domain" description="ABC transmembrane type-1" evidence="9">
    <location>
        <begin position="16"/>
        <end position="288"/>
    </location>
</feature>
<dbReference type="PROSITE" id="PS50893">
    <property type="entry name" value="ABC_TRANSPORTER_2"/>
    <property type="match status" value="1"/>
</dbReference>
<evidence type="ECO:0000259" key="8">
    <source>
        <dbReference type="PROSITE" id="PS50893"/>
    </source>
</evidence>
<dbReference type="Gene3D" id="1.20.1560.10">
    <property type="entry name" value="ABC transporter type 1, transmembrane domain"/>
    <property type="match status" value="1"/>
</dbReference>
<evidence type="ECO:0000313" key="11">
    <source>
        <dbReference type="Proteomes" id="UP001491552"/>
    </source>
</evidence>
<feature type="transmembrane region" description="Helical" evidence="7">
    <location>
        <begin position="14"/>
        <end position="32"/>
    </location>
</feature>
<feature type="domain" description="ABC transporter" evidence="8">
    <location>
        <begin position="326"/>
        <end position="540"/>
    </location>
</feature>
<keyword evidence="2 7" id="KW-0812">Transmembrane</keyword>
<dbReference type="InterPro" id="IPR039421">
    <property type="entry name" value="Type_1_exporter"/>
</dbReference>
<evidence type="ECO:0000256" key="3">
    <source>
        <dbReference type="ARBA" id="ARBA00022741"/>
    </source>
</evidence>
<dbReference type="EMBL" id="JBBMFF010000046">
    <property type="protein sequence ID" value="MEQ2509743.1"/>
    <property type="molecule type" value="Genomic_DNA"/>
</dbReference>
<comment type="caution">
    <text evidence="10">The sequence shown here is derived from an EMBL/GenBank/DDBJ whole genome shotgun (WGS) entry which is preliminary data.</text>
</comment>
<proteinExistence type="predicted"/>
<dbReference type="InterPro" id="IPR003593">
    <property type="entry name" value="AAA+_ATPase"/>
</dbReference>
<keyword evidence="3" id="KW-0547">Nucleotide-binding</keyword>
<evidence type="ECO:0000313" key="10">
    <source>
        <dbReference type="EMBL" id="MEQ2509743.1"/>
    </source>
</evidence>
<name>A0ABV1G2V9_9FIRM</name>